<sequence length="222" mass="24667">MSLHVSQLYQRNTSWDVQTGNIIVRDVVQVLDQSSQGVTVSSNDDSLTSKQLLGNGVLPVWKQSVDDQSQRLGLWQNARVNVFISLVTGLRELGGVLNWWRWDIVRSSPGLELFWTVLSQSGSLVLTLESTVVSLVQSPRSHDRDEQSSSLVQSNVGGLDGSGQLRCEKDVWLQSRLLEQLSSSCGFLLSDSRKSNVNPTSEEVLFVPFGLSVSNKNKLWHI</sequence>
<reference evidence="1" key="1">
    <citation type="journal article" date="2021" name="Open Biol.">
        <title>Shared evolutionary footprints suggest mitochondrial oxidative damage underlies multiple complex I losses in fungi.</title>
        <authorList>
            <person name="Schikora-Tamarit M.A."/>
            <person name="Marcet-Houben M."/>
            <person name="Nosek J."/>
            <person name="Gabaldon T."/>
        </authorList>
    </citation>
    <scope>NUCLEOTIDE SEQUENCE</scope>
    <source>
        <strain evidence="1">CBS6075</strain>
    </source>
</reference>
<reference evidence="1" key="2">
    <citation type="submission" date="2021-01" db="EMBL/GenBank/DDBJ databases">
        <authorList>
            <person name="Schikora-Tamarit M.A."/>
        </authorList>
    </citation>
    <scope>NUCLEOTIDE SEQUENCE</scope>
    <source>
        <strain evidence="1">CBS6075</strain>
    </source>
</reference>
<evidence type="ECO:0000313" key="1">
    <source>
        <dbReference type="EMBL" id="KAH3666073.1"/>
    </source>
</evidence>
<dbReference type="RefSeq" id="XP_046061277.1">
    <property type="nucleotide sequence ID" value="XM_046205321.1"/>
</dbReference>
<dbReference type="AlphaFoldDB" id="A0A9P8P5V6"/>
<comment type="caution">
    <text evidence="1">The sequence shown here is derived from an EMBL/GenBank/DDBJ whole genome shotgun (WGS) entry which is preliminary data.</text>
</comment>
<dbReference type="EMBL" id="JAEUBE010000295">
    <property type="protein sequence ID" value="KAH3666073.1"/>
    <property type="molecule type" value="Genomic_DNA"/>
</dbReference>
<keyword evidence="2" id="KW-1185">Reference proteome</keyword>
<evidence type="ECO:0000313" key="2">
    <source>
        <dbReference type="Proteomes" id="UP000769157"/>
    </source>
</evidence>
<accession>A0A9P8P5V6</accession>
<protein>
    <submittedName>
        <fullName evidence="1">Uncharacterized protein</fullName>
    </submittedName>
</protein>
<organism evidence="1 2">
    <name type="scientific">Ogataea philodendri</name>
    <dbReference type="NCBI Taxonomy" id="1378263"/>
    <lineage>
        <taxon>Eukaryota</taxon>
        <taxon>Fungi</taxon>
        <taxon>Dikarya</taxon>
        <taxon>Ascomycota</taxon>
        <taxon>Saccharomycotina</taxon>
        <taxon>Pichiomycetes</taxon>
        <taxon>Pichiales</taxon>
        <taxon>Pichiaceae</taxon>
        <taxon>Ogataea</taxon>
    </lineage>
</organism>
<name>A0A9P8P5V6_9ASCO</name>
<dbReference type="GeneID" id="70236227"/>
<gene>
    <name evidence="1" type="ORF">OGAPHI_004262</name>
</gene>
<proteinExistence type="predicted"/>
<dbReference type="Proteomes" id="UP000769157">
    <property type="component" value="Unassembled WGS sequence"/>
</dbReference>